<dbReference type="PANTHER" id="PTHR33710">
    <property type="entry name" value="BNAC02G09200D PROTEIN"/>
    <property type="match status" value="1"/>
</dbReference>
<feature type="transmembrane region" description="Helical" evidence="1">
    <location>
        <begin position="44"/>
        <end position="71"/>
    </location>
</feature>
<dbReference type="EMBL" id="BJWL01000259">
    <property type="protein sequence ID" value="GFS36695.1"/>
    <property type="molecule type" value="Genomic_DNA"/>
</dbReference>
<dbReference type="SUPFAM" id="SSF56219">
    <property type="entry name" value="DNase I-like"/>
    <property type="match status" value="1"/>
</dbReference>
<reference evidence="3" key="1">
    <citation type="submission" date="2019-07" db="EMBL/GenBank/DDBJ databases">
        <title>De Novo Assembly of kiwifruit Actinidia rufa.</title>
        <authorList>
            <person name="Sugita-Konishi S."/>
            <person name="Sato K."/>
            <person name="Mori E."/>
            <person name="Abe Y."/>
            <person name="Kisaki G."/>
            <person name="Hamano K."/>
            <person name="Suezawa K."/>
            <person name="Otani M."/>
            <person name="Fukuda T."/>
            <person name="Manabe T."/>
            <person name="Gomi K."/>
            <person name="Tabuchi M."/>
            <person name="Akimitsu K."/>
            <person name="Kataoka I."/>
        </authorList>
    </citation>
    <scope>NUCLEOTIDE SEQUENCE [LARGE SCALE GENOMIC DNA]</scope>
    <source>
        <strain evidence="3">cv. Fuchu</strain>
    </source>
</reference>
<keyword evidence="3" id="KW-1185">Reference proteome</keyword>
<proteinExistence type="predicted"/>
<evidence type="ECO:0000313" key="3">
    <source>
        <dbReference type="Proteomes" id="UP000585474"/>
    </source>
</evidence>
<accession>A0A7J0DKD7</accession>
<evidence type="ECO:0000256" key="1">
    <source>
        <dbReference type="SAM" id="Phobius"/>
    </source>
</evidence>
<keyword evidence="1" id="KW-0472">Membrane</keyword>
<comment type="caution">
    <text evidence="2">The sequence shown here is derived from an EMBL/GenBank/DDBJ whole genome shotgun (WGS) entry which is preliminary data.</text>
</comment>
<dbReference type="AlphaFoldDB" id="A0A7J0DKD7"/>
<dbReference type="InterPro" id="IPR036691">
    <property type="entry name" value="Endo/exonu/phosph_ase_sf"/>
</dbReference>
<dbReference type="PANTHER" id="PTHR33710:SF71">
    <property type="entry name" value="ENDONUCLEASE_EXONUCLEASE_PHOSPHATASE DOMAIN-CONTAINING PROTEIN"/>
    <property type="match status" value="1"/>
</dbReference>
<evidence type="ECO:0000313" key="2">
    <source>
        <dbReference type="EMBL" id="GFS36695.1"/>
    </source>
</evidence>
<protein>
    <recommendedName>
        <fullName evidence="4">DNAse I-like superfamily protein</fullName>
    </recommendedName>
</protein>
<dbReference type="OrthoDB" id="1932741at2759"/>
<organism evidence="2 3">
    <name type="scientific">Actinidia rufa</name>
    <dbReference type="NCBI Taxonomy" id="165716"/>
    <lineage>
        <taxon>Eukaryota</taxon>
        <taxon>Viridiplantae</taxon>
        <taxon>Streptophyta</taxon>
        <taxon>Embryophyta</taxon>
        <taxon>Tracheophyta</taxon>
        <taxon>Spermatophyta</taxon>
        <taxon>Magnoliopsida</taxon>
        <taxon>eudicotyledons</taxon>
        <taxon>Gunneridae</taxon>
        <taxon>Pentapetalae</taxon>
        <taxon>asterids</taxon>
        <taxon>Ericales</taxon>
        <taxon>Actinidiaceae</taxon>
        <taxon>Actinidia</taxon>
    </lineage>
</organism>
<keyword evidence="1" id="KW-0812">Transmembrane</keyword>
<gene>
    <name evidence="2" type="ORF">Acr_00g0047480</name>
</gene>
<evidence type="ECO:0008006" key="4">
    <source>
        <dbReference type="Google" id="ProtNLM"/>
    </source>
</evidence>
<keyword evidence="1" id="KW-1133">Transmembrane helix</keyword>
<sequence>MACIGAVMLLESVDGDMSDLTGVKCDLTGGRTIRMVVVRFWRALISFFVCGVVVVGVLHVRTWICIFYAILKAGSSTKYEPICLREYEFRVFSSCENPVVVSLPSWVEYSDFQLNSSRMVEDFVKYPWKPLKCGKCRTFGHVEGNYVVGNGIPNHRVQEQVWIVKYKGTVGQDKLNVSVGQVESVGVDTQGVPFGFEVVVSGTVDLCDIQGGSSEDTGLITVHGSSSLGIGGLGFTSNKFDFWKQAVASSAAVEICCSDSVNVTASAGNMIVSFASVIENTELFLDHKLSIMGLVETKVRQQNLNATVKHCLPSGWDSIHTIGDGVVAILFFWNAQLCKTTHIASRTQQITYHVEHVVFEAVPCDYCVWRVDMDYFDHVAVAQFNASAEDGRIDDMTAKGFFFTWSNRDGGMGDKKCRIDRAMVNRKWQDCFPESEAVFAAPGLSDHSPIIVTILPSSSHRRPFKFFNFWMNNSCLAELLRNSCKNNYSDISNKVIEGKAELTTLQELCSNNPVNPGNALLEREALLKYIELSNADESFKKQKSTRRVGHYNMQDLIVSKVPEDLTGILIMTVSANENWEVVGSDVIMDVQSFFSPQVFYFKTLVPKTRILEEVECMLKAFLWTGATLRNSGAKVQRALVCSPKNEGGFQVDSRPVGWFQVRDWAVHNLSSNSFAAALLKLVLWATVYHVWRERNACIFSSNTAKGGNVVFKTIASQRIDVAPRGWWRIHIPIGFYAFPRSPY</sequence>
<dbReference type="Proteomes" id="UP000585474">
    <property type="component" value="Unassembled WGS sequence"/>
</dbReference>
<name>A0A7J0DKD7_9ERIC</name>
<dbReference type="Gene3D" id="3.60.10.10">
    <property type="entry name" value="Endonuclease/exonuclease/phosphatase"/>
    <property type="match status" value="1"/>
</dbReference>